<feature type="transmembrane region" description="Helical" evidence="5">
    <location>
        <begin position="62"/>
        <end position="80"/>
    </location>
</feature>
<reference evidence="7" key="1">
    <citation type="submission" date="2016-10" db="EMBL/GenBank/DDBJ databases">
        <authorList>
            <person name="Varghese N."/>
            <person name="Submissions S."/>
        </authorList>
    </citation>
    <scope>NUCLEOTIDE SEQUENCE [LARGE SCALE GENOMIC DNA]</scope>
    <source>
        <strain evidence="7">CGMCC 1.10119</strain>
    </source>
</reference>
<evidence type="ECO:0000313" key="7">
    <source>
        <dbReference type="Proteomes" id="UP000199451"/>
    </source>
</evidence>
<dbReference type="InterPro" id="IPR038770">
    <property type="entry name" value="Na+/solute_symporter_sf"/>
</dbReference>
<dbReference type="Pfam" id="PF01758">
    <property type="entry name" value="SBF"/>
    <property type="match status" value="1"/>
</dbReference>
<dbReference type="STRING" id="660521.SAMN04487949_1794"/>
<name>A0A1G9TIW5_9EURY</name>
<feature type="transmembrane region" description="Helical" evidence="5">
    <location>
        <begin position="215"/>
        <end position="238"/>
    </location>
</feature>
<proteinExistence type="predicted"/>
<sequence length="300" mass="30349">MRVSSVVDDYLLLWILLSVGVGLAVPDVAIVTRASTPILAVMVGSISLTLTVDEFRSVDRSALGVVLVGHVAMPFLGFGIARLLGLSPALTAGFVLLGAVTPELVTPTMTELAGGDTALASTALVVGGLGSTVFVPVVVTALLGSGVEVRSWAIVEQLLLAVVLPMGVALAVRARYDDRVSSYEDSYTTVSAVMVILIIGGVTAANAGLVRSNLAVVATVALGAVALNAAGYALGWFGGRRAAGPTRTATTLSVGMRDFAVAAALVVAAGFPTVAALPAVTFGVVEMVSSAGLVRVFGRE</sequence>
<gene>
    <name evidence="6" type="ORF">SAMN04487949_1794</name>
</gene>
<dbReference type="InterPro" id="IPR004710">
    <property type="entry name" value="Bilac:Na_transpt"/>
</dbReference>
<keyword evidence="7" id="KW-1185">Reference proteome</keyword>
<evidence type="ECO:0000256" key="5">
    <source>
        <dbReference type="SAM" id="Phobius"/>
    </source>
</evidence>
<evidence type="ECO:0000256" key="1">
    <source>
        <dbReference type="ARBA" id="ARBA00004141"/>
    </source>
</evidence>
<dbReference type="GO" id="GO:0016020">
    <property type="term" value="C:membrane"/>
    <property type="evidence" value="ECO:0007669"/>
    <property type="project" value="UniProtKB-SubCell"/>
</dbReference>
<dbReference type="Gene3D" id="1.20.1530.20">
    <property type="match status" value="1"/>
</dbReference>
<protein>
    <submittedName>
        <fullName evidence="6">Bile acid:Na+ symporter, BASS family</fullName>
    </submittedName>
</protein>
<feature type="transmembrane region" description="Helical" evidence="5">
    <location>
        <begin position="259"/>
        <end position="285"/>
    </location>
</feature>
<dbReference type="PANTHER" id="PTHR10361">
    <property type="entry name" value="SODIUM-BILE ACID COTRANSPORTER"/>
    <property type="match status" value="1"/>
</dbReference>
<feature type="transmembrane region" description="Helical" evidence="5">
    <location>
        <begin position="117"/>
        <end position="142"/>
    </location>
</feature>
<keyword evidence="2 5" id="KW-0812">Transmembrane</keyword>
<feature type="transmembrane region" description="Helical" evidence="5">
    <location>
        <begin position="186"/>
        <end position="209"/>
    </location>
</feature>
<evidence type="ECO:0000256" key="4">
    <source>
        <dbReference type="ARBA" id="ARBA00023136"/>
    </source>
</evidence>
<dbReference type="PANTHER" id="PTHR10361:SF28">
    <property type="entry name" value="P3 PROTEIN-RELATED"/>
    <property type="match status" value="1"/>
</dbReference>
<dbReference type="Proteomes" id="UP000199451">
    <property type="component" value="Unassembled WGS sequence"/>
</dbReference>
<dbReference type="EMBL" id="FNHL01000002">
    <property type="protein sequence ID" value="SDM47719.1"/>
    <property type="molecule type" value="Genomic_DNA"/>
</dbReference>
<evidence type="ECO:0000256" key="2">
    <source>
        <dbReference type="ARBA" id="ARBA00022692"/>
    </source>
</evidence>
<feature type="transmembrane region" description="Helical" evidence="5">
    <location>
        <begin position="154"/>
        <end position="174"/>
    </location>
</feature>
<keyword evidence="3 5" id="KW-1133">Transmembrane helix</keyword>
<comment type="subcellular location">
    <subcellularLocation>
        <location evidence="1">Membrane</location>
        <topology evidence="1">Multi-pass membrane protein</topology>
    </subcellularLocation>
</comment>
<dbReference type="RefSeq" id="WP_089696752.1">
    <property type="nucleotide sequence ID" value="NZ_FNHL01000002.1"/>
</dbReference>
<accession>A0A1G9TIW5</accession>
<dbReference type="AlphaFoldDB" id="A0A1G9TIW5"/>
<organism evidence="6 7">
    <name type="scientific">Halogranum gelatinilyticum</name>
    <dbReference type="NCBI Taxonomy" id="660521"/>
    <lineage>
        <taxon>Archaea</taxon>
        <taxon>Methanobacteriati</taxon>
        <taxon>Methanobacteriota</taxon>
        <taxon>Stenosarchaea group</taxon>
        <taxon>Halobacteria</taxon>
        <taxon>Halobacteriales</taxon>
        <taxon>Haloferacaceae</taxon>
    </lineage>
</organism>
<evidence type="ECO:0000256" key="3">
    <source>
        <dbReference type="ARBA" id="ARBA00022989"/>
    </source>
</evidence>
<dbReference type="OrthoDB" id="214938at2157"/>
<keyword evidence="4 5" id="KW-0472">Membrane</keyword>
<evidence type="ECO:0000313" key="6">
    <source>
        <dbReference type="EMBL" id="SDM47719.1"/>
    </source>
</evidence>
<dbReference type="InterPro" id="IPR002657">
    <property type="entry name" value="BilAc:Na_symport/Acr3"/>
</dbReference>